<feature type="domain" description="DUF732" evidence="1">
    <location>
        <begin position="29"/>
        <end position="100"/>
    </location>
</feature>
<evidence type="ECO:0000259" key="1">
    <source>
        <dbReference type="Pfam" id="PF05305"/>
    </source>
</evidence>
<protein>
    <recommendedName>
        <fullName evidence="1">DUF732 domain-containing protein</fullName>
    </recommendedName>
</protein>
<evidence type="ECO:0000313" key="2">
    <source>
        <dbReference type="EMBL" id="QGH76443.1"/>
    </source>
</evidence>
<sequence>MRKVASASLLLVLVGCAQHDDKIELTKTDRAFVKVVREEITGVEDKSDEYLVIKGHHVCTYAENMETFPVVIAWTKRDTGLTASDSSYFSGAAIAAYCPQHVNMIPGR</sequence>
<accession>A0A5Q2WIE3</accession>
<proteinExistence type="predicted"/>
<organism evidence="2 3">
    <name type="scientific">Streptomyces phage Daubenski</name>
    <dbReference type="NCBI Taxonomy" id="2653725"/>
    <lineage>
        <taxon>Viruses</taxon>
        <taxon>Duplodnaviria</taxon>
        <taxon>Heunggongvirae</taxon>
        <taxon>Uroviricota</taxon>
        <taxon>Caudoviricetes</taxon>
        <taxon>Stanwilliamsviridae</taxon>
        <taxon>Boydwoodruffvirinae</taxon>
        <taxon>Samistivirus</taxon>
        <taxon>Samistivirus daubenski</taxon>
    </lineage>
</organism>
<dbReference type="RefSeq" id="YP_010104900.1">
    <property type="nucleotide sequence ID" value="NC_055822.1"/>
</dbReference>
<dbReference type="EMBL" id="MN444876">
    <property type="protein sequence ID" value="QGH76443.1"/>
    <property type="molecule type" value="Genomic_DNA"/>
</dbReference>
<gene>
    <name evidence="2" type="primary">161</name>
    <name evidence="2" type="ORF">SEA_DAUBENSKI_166</name>
</gene>
<name>A0A5Q2WIE3_9CAUD</name>
<reference evidence="2 3" key="1">
    <citation type="submission" date="2019-09" db="EMBL/GenBank/DDBJ databases">
        <authorList>
            <person name="Cummings J.R."/>
            <person name="Eaglin Z.M."/>
            <person name="Kluemper A.J."/>
            <person name="Powell E.A."/>
            <person name="Stamm J."/>
            <person name="Thompson S.A."/>
            <person name="Tolsma S."/>
            <person name="Caruso S.M."/>
            <person name="Garlena R.A."/>
            <person name="Russell D.A."/>
            <person name="Pope W.H."/>
            <person name="Jacobs-Se D."/>
            <person name="Hatfull G.F."/>
        </authorList>
    </citation>
    <scope>NUCLEOTIDE SEQUENCE [LARGE SCALE GENOMIC DNA]</scope>
</reference>
<dbReference type="KEGG" id="vg:65122875"/>
<dbReference type="GeneID" id="65122875"/>
<dbReference type="PROSITE" id="PS51257">
    <property type="entry name" value="PROKAR_LIPOPROTEIN"/>
    <property type="match status" value="1"/>
</dbReference>
<dbReference type="Proteomes" id="UP000375470">
    <property type="component" value="Segment"/>
</dbReference>
<dbReference type="InterPro" id="IPR007969">
    <property type="entry name" value="DUF732"/>
</dbReference>
<keyword evidence="3" id="KW-1185">Reference proteome</keyword>
<dbReference type="Pfam" id="PF05305">
    <property type="entry name" value="DUF732"/>
    <property type="match status" value="1"/>
</dbReference>
<evidence type="ECO:0000313" key="3">
    <source>
        <dbReference type="Proteomes" id="UP000375470"/>
    </source>
</evidence>